<organism evidence="1 2">
    <name type="scientific">Tepidiforma thermophila (strain KCTC 52669 / CGMCC 1.13589 / G233)</name>
    <dbReference type="NCBI Taxonomy" id="2761530"/>
    <lineage>
        <taxon>Bacteria</taxon>
        <taxon>Bacillati</taxon>
        <taxon>Chloroflexota</taxon>
        <taxon>Tepidiformia</taxon>
        <taxon>Tepidiformales</taxon>
        <taxon>Tepidiformaceae</taxon>
        <taxon>Tepidiforma</taxon>
    </lineage>
</organism>
<comment type="caution">
    <text evidence="1">The sequence shown here is derived from an EMBL/GenBank/DDBJ whole genome shotgun (WGS) entry which is preliminary data.</text>
</comment>
<dbReference type="AlphaFoldDB" id="A0A2A9HFU1"/>
<dbReference type="Proteomes" id="UP000223071">
    <property type="component" value="Unassembled WGS sequence"/>
</dbReference>
<evidence type="ECO:0000313" key="2">
    <source>
        <dbReference type="Proteomes" id="UP000223071"/>
    </source>
</evidence>
<evidence type="ECO:0000313" key="1">
    <source>
        <dbReference type="EMBL" id="PFG74213.1"/>
    </source>
</evidence>
<dbReference type="EMBL" id="PDJQ01000001">
    <property type="protein sequence ID" value="PFG74213.1"/>
    <property type="molecule type" value="Genomic_DNA"/>
</dbReference>
<keyword evidence="2" id="KW-1185">Reference proteome</keyword>
<reference evidence="1 2" key="1">
    <citation type="submission" date="2017-09" db="EMBL/GenBank/DDBJ databases">
        <title>Sequencing the genomes of two abundant thermophiles in Great Basin hot springs: Thermocrinis jamiesonii and novel Chloroflexi Thermoflexus hugenholtzii.</title>
        <authorList>
            <person name="Hedlund B."/>
        </authorList>
    </citation>
    <scope>NUCLEOTIDE SEQUENCE [LARGE SCALE GENOMIC DNA]</scope>
    <source>
        <strain evidence="1 2">G233</strain>
    </source>
</reference>
<proteinExistence type="predicted"/>
<accession>A0A2A9HFU1</accession>
<name>A0A2A9HFU1_TEPT2</name>
<protein>
    <submittedName>
        <fullName evidence="1">Uncharacterized protein</fullName>
    </submittedName>
</protein>
<sequence length="69" mass="7530">MAGSDVKRVGLCAACRWSRRVVSGKGSVFWMCERSKVDPRFRKYPPLPVLACPGFEEGAAAGGEVDDLR</sequence>
<gene>
    <name evidence="1" type="ORF">A9A59_1426</name>
</gene>